<dbReference type="AlphaFoldDB" id="A0A1F6H0Q4"/>
<evidence type="ECO:0000313" key="1">
    <source>
        <dbReference type="EMBL" id="OGH03973.1"/>
    </source>
</evidence>
<dbReference type="Proteomes" id="UP000177583">
    <property type="component" value="Unassembled WGS sequence"/>
</dbReference>
<protein>
    <submittedName>
        <fullName evidence="1">Uncharacterized protein</fullName>
    </submittedName>
</protein>
<gene>
    <name evidence="1" type="ORF">A2557_11145</name>
</gene>
<organism evidence="1 2">
    <name type="scientific">Candidatus Lambdaproteobacteria bacterium RIFOXYD2_FULL_56_26</name>
    <dbReference type="NCBI Taxonomy" id="1817773"/>
    <lineage>
        <taxon>Bacteria</taxon>
        <taxon>Pseudomonadati</taxon>
        <taxon>Pseudomonadota</taxon>
        <taxon>Candidatus Lambdaproteobacteria</taxon>
    </lineage>
</organism>
<reference evidence="1 2" key="1">
    <citation type="journal article" date="2016" name="Nat. Commun.">
        <title>Thousands of microbial genomes shed light on interconnected biogeochemical processes in an aquifer system.</title>
        <authorList>
            <person name="Anantharaman K."/>
            <person name="Brown C.T."/>
            <person name="Hug L.A."/>
            <person name="Sharon I."/>
            <person name="Castelle C.J."/>
            <person name="Probst A.J."/>
            <person name="Thomas B.C."/>
            <person name="Singh A."/>
            <person name="Wilkins M.J."/>
            <person name="Karaoz U."/>
            <person name="Brodie E.L."/>
            <person name="Williams K.H."/>
            <person name="Hubbard S.S."/>
            <person name="Banfield J.F."/>
        </authorList>
    </citation>
    <scope>NUCLEOTIDE SEQUENCE [LARGE SCALE GENOMIC DNA]</scope>
</reference>
<dbReference type="EMBL" id="MFNF01000008">
    <property type="protein sequence ID" value="OGH03973.1"/>
    <property type="molecule type" value="Genomic_DNA"/>
</dbReference>
<comment type="caution">
    <text evidence="1">The sequence shown here is derived from an EMBL/GenBank/DDBJ whole genome shotgun (WGS) entry which is preliminary data.</text>
</comment>
<accession>A0A1F6H0Q4</accession>
<proteinExistence type="predicted"/>
<evidence type="ECO:0000313" key="2">
    <source>
        <dbReference type="Proteomes" id="UP000177583"/>
    </source>
</evidence>
<name>A0A1F6H0Q4_9PROT</name>
<sequence>MSFRFLSRLGVSGFLFLSLLGALGHGLILGRMGVDRLASTVMDMLGQPNLAPFAGHSLLDPKPGLARTNRPGDDWALWTQGASFVREADHLSHLGPDSDPELARSLESLGGAWVKAQNWLLQEDKLWPPEAP</sequence>